<protein>
    <submittedName>
        <fullName evidence="1">Uncharacterized protein</fullName>
    </submittedName>
</protein>
<dbReference type="EMBL" id="JACARM010000019">
    <property type="protein sequence ID" value="NWE07191.1"/>
    <property type="molecule type" value="Genomic_DNA"/>
</dbReference>
<accession>A0A7Y8E392</accession>
<gene>
    <name evidence="1" type="ORF">HX788_08805</name>
    <name evidence="2" type="ORF">HX795_05075</name>
</gene>
<reference evidence="3 4" key="1">
    <citation type="submission" date="2020-04" db="EMBL/GenBank/DDBJ databases">
        <title>Molecular characterization of pseudomonads from Agaricus bisporus reveal novel blotch 2 pathogens in Western Europe.</title>
        <authorList>
            <person name="Taparia T."/>
            <person name="Krijger M."/>
            <person name="Haynes E."/>
            <person name="Elpinstone J.G."/>
            <person name="Noble R."/>
            <person name="Van Der Wolf J."/>
        </authorList>
    </citation>
    <scope>NUCLEOTIDE SEQUENCE [LARGE SCALE GENOMIC DNA]</scope>
    <source>
        <strain evidence="2 4">K6002</strain>
        <strain evidence="1 3">K7002</strain>
    </source>
</reference>
<evidence type="ECO:0000313" key="2">
    <source>
        <dbReference type="EMBL" id="NWE81459.1"/>
    </source>
</evidence>
<organism evidence="1 3">
    <name type="scientific">Pseudomonas edaphica</name>
    <dbReference type="NCBI Taxonomy" id="2006980"/>
    <lineage>
        <taxon>Bacteria</taxon>
        <taxon>Pseudomonadati</taxon>
        <taxon>Pseudomonadota</taxon>
        <taxon>Gammaproteobacteria</taxon>
        <taxon>Pseudomonadales</taxon>
        <taxon>Pseudomonadaceae</taxon>
        <taxon>Pseudomonas</taxon>
    </lineage>
</organism>
<evidence type="ECO:0000313" key="1">
    <source>
        <dbReference type="EMBL" id="NWE07191.1"/>
    </source>
</evidence>
<dbReference type="AlphaFoldDB" id="A0A7Y8E392"/>
<dbReference type="Proteomes" id="UP000563268">
    <property type="component" value="Unassembled WGS sequence"/>
</dbReference>
<dbReference type="EMBL" id="JACARL010000029">
    <property type="protein sequence ID" value="NWE81459.1"/>
    <property type="molecule type" value="Genomic_DNA"/>
</dbReference>
<name>A0A7Y8E392_9PSED</name>
<proteinExistence type="predicted"/>
<sequence>MSLQSTIRGYMGMDFEQGVRVTGDMIESFFNIMMARYPSGTGGFDDFPIEGPVGREEEIYQLVSQRLQESYPWVELTLTAERKIRCSGMTP</sequence>
<evidence type="ECO:0000313" key="3">
    <source>
        <dbReference type="Proteomes" id="UP000563268"/>
    </source>
</evidence>
<evidence type="ECO:0000313" key="4">
    <source>
        <dbReference type="Proteomes" id="UP000590218"/>
    </source>
</evidence>
<dbReference type="RefSeq" id="WP_176992382.1">
    <property type="nucleotide sequence ID" value="NZ_JACARL010000029.1"/>
</dbReference>
<dbReference type="Proteomes" id="UP000590218">
    <property type="component" value="Unassembled WGS sequence"/>
</dbReference>
<comment type="caution">
    <text evidence="1">The sequence shown here is derived from an EMBL/GenBank/DDBJ whole genome shotgun (WGS) entry which is preliminary data.</text>
</comment>